<protein>
    <submittedName>
        <fullName evidence="2">Uncharacterized protein</fullName>
    </submittedName>
</protein>
<gene>
    <name evidence="2" type="ORF">NOCA2120055</name>
</gene>
<reference evidence="2" key="1">
    <citation type="submission" date="2015-08" db="EMBL/GenBank/DDBJ databases">
        <authorList>
            <person name="Babu N.S."/>
            <person name="Beckwith C.J."/>
            <person name="Beseler K.G."/>
            <person name="Brison A."/>
            <person name="Carone J.V."/>
            <person name="Caskin T.P."/>
            <person name="Diamond M."/>
            <person name="Durham M.E."/>
            <person name="Foxe J.M."/>
            <person name="Go M."/>
            <person name="Henderson B.A."/>
            <person name="Jones I.B."/>
            <person name="McGettigan J.A."/>
            <person name="Micheletti S.J."/>
            <person name="Nasrallah M.E."/>
            <person name="Ortiz D."/>
            <person name="Piller C.R."/>
            <person name="Privatt S.R."/>
            <person name="Schneider S.L."/>
            <person name="Sharp S."/>
            <person name="Smith T.C."/>
            <person name="Stanton J.D."/>
            <person name="Ullery H.E."/>
            <person name="Wilson R.J."/>
            <person name="Serrano M.G."/>
            <person name="Buck G."/>
            <person name="Lee V."/>
            <person name="Wang Y."/>
            <person name="Carvalho R."/>
            <person name="Voegtly L."/>
            <person name="Shi R."/>
            <person name="Duckworth R."/>
            <person name="Johnson A."/>
            <person name="Loviza R."/>
            <person name="Walstead R."/>
            <person name="Shah Z."/>
            <person name="Kiflezghi M."/>
            <person name="Wade K."/>
            <person name="Ball S.L."/>
            <person name="Bradley K.W."/>
            <person name="Asai D.J."/>
            <person name="Bowman C.A."/>
            <person name="Russell D.A."/>
            <person name="Pope W.H."/>
            <person name="Jacobs-Sera D."/>
            <person name="Hendrix R.W."/>
            <person name="Hatfull G.F."/>
        </authorList>
    </citation>
    <scope>NUCLEOTIDE SEQUENCE</scope>
</reference>
<name>A0A2P2BZZ8_9ZZZZ</name>
<accession>A0A2P2BZZ8</accession>
<organism evidence="2">
    <name type="scientific">metagenome</name>
    <dbReference type="NCBI Taxonomy" id="256318"/>
    <lineage>
        <taxon>unclassified sequences</taxon>
        <taxon>metagenomes</taxon>
    </lineage>
</organism>
<dbReference type="EMBL" id="CZKA01000004">
    <property type="protein sequence ID" value="CUR54022.1"/>
    <property type="molecule type" value="Genomic_DNA"/>
</dbReference>
<proteinExistence type="predicted"/>
<feature type="region of interest" description="Disordered" evidence="1">
    <location>
        <begin position="1"/>
        <end position="58"/>
    </location>
</feature>
<dbReference type="AlphaFoldDB" id="A0A2P2BZZ8"/>
<sequence>MGKSRGRLCSRNSNPEPEGYSYVNLSMKKTVRKDRPTTRATRRASPHISGKSPSQESPDIRKLTVVCLCNS</sequence>
<evidence type="ECO:0000256" key="1">
    <source>
        <dbReference type="SAM" id="MobiDB-lite"/>
    </source>
</evidence>
<evidence type="ECO:0000313" key="2">
    <source>
        <dbReference type="EMBL" id="CUR54022.1"/>
    </source>
</evidence>